<dbReference type="InterPro" id="IPR036188">
    <property type="entry name" value="FAD/NAD-bd_sf"/>
</dbReference>
<dbReference type="PATRIC" id="fig|1789004.3.peg.1963"/>
<dbReference type="NCBIfam" id="TIGR01988">
    <property type="entry name" value="Ubi-OHases"/>
    <property type="match status" value="1"/>
</dbReference>
<feature type="domain" description="FAD-binding" evidence="9">
    <location>
        <begin position="159"/>
        <end position="342"/>
    </location>
</feature>
<keyword evidence="4" id="KW-0285">Flavoprotein</keyword>
<keyword evidence="8" id="KW-1133">Transmembrane helix</keyword>
<dbReference type="InterPro" id="IPR051205">
    <property type="entry name" value="UbiH/COQ6_monooxygenase"/>
</dbReference>
<dbReference type="InterPro" id="IPR002938">
    <property type="entry name" value="FAD-bd"/>
</dbReference>
<comment type="similarity">
    <text evidence="3">Belongs to the UbiH/COQ6 family.</text>
</comment>
<dbReference type="STRING" id="1789004.FEMY_19120"/>
<name>A0A149VWG7_9PROT</name>
<reference evidence="10 11" key="1">
    <citation type="submission" date="2016-01" db="EMBL/GenBank/DDBJ databases">
        <title>Genome sequence of the acidophilic iron oxidising Ferrovum strain Z-31.</title>
        <authorList>
            <person name="Poehlein A."/>
            <person name="Ullrich S.R."/>
            <person name="Schloemann M."/>
            <person name="Muehling M."/>
            <person name="Daniel R."/>
        </authorList>
    </citation>
    <scope>NUCLEOTIDE SEQUENCE [LARGE SCALE GENOMIC DNA]</scope>
    <source>
        <strain evidence="10 11">Z-31</strain>
    </source>
</reference>
<comment type="pathway">
    <text evidence="2">Cofactor biosynthesis; ubiquinone biosynthesis.</text>
</comment>
<keyword evidence="5" id="KW-0274">FAD</keyword>
<accession>A0A149VWG7</accession>
<evidence type="ECO:0000256" key="7">
    <source>
        <dbReference type="ARBA" id="ARBA00023033"/>
    </source>
</evidence>
<dbReference type="AlphaFoldDB" id="A0A149VWG7"/>
<gene>
    <name evidence="10" type="primary">ubiI</name>
    <name evidence="10" type="ORF">FEMY_19120</name>
</gene>
<dbReference type="UniPathway" id="UPA00232"/>
<evidence type="ECO:0000256" key="1">
    <source>
        <dbReference type="ARBA" id="ARBA00001974"/>
    </source>
</evidence>
<comment type="caution">
    <text evidence="10">The sequence shown here is derived from an EMBL/GenBank/DDBJ whole genome shotgun (WGS) entry which is preliminary data.</text>
</comment>
<comment type="cofactor">
    <cofactor evidence="1">
        <name>FAD</name>
        <dbReference type="ChEBI" id="CHEBI:57692"/>
    </cofactor>
</comment>
<evidence type="ECO:0000259" key="9">
    <source>
        <dbReference type="Pfam" id="PF01494"/>
    </source>
</evidence>
<evidence type="ECO:0000256" key="3">
    <source>
        <dbReference type="ARBA" id="ARBA00005349"/>
    </source>
</evidence>
<keyword evidence="7" id="KW-0503">Monooxygenase</keyword>
<sequence>MTGRTQPLEVMIVGAGITGLALGLVLHQKGVRVKVIDRQPLPEFVAPAGFEQRIYAMSLASEGFLRRAGGWQDMDRTRIQPILGMKVQGDRDGRFSLTPHDGQTSPMGWIVEAGAMSSALHRYQKKVAPELLETGVTVSAVHEKERSLEVHLSQGQCWQTRLLVAADGLHSDLRERFGIPAYFSPYGHRAVVANYRISGEHGGVARQWFVPGEVIALLPLPGQRVSLVWSAQSDHAQALLAMSPAQRTQALQQQVGYELGLLEEISVPADFELRRMNVARWIAPRFALVGDAAHGVHPMAGQGLNLGLQDAACLADTLMARGPGPDCGDRSLLRRYERARREPVAVMQGLTGGLAHLFSASRSQWGWVRNWGMNRLEGCSWLKDELVRYANR</sequence>
<keyword evidence="11" id="KW-1185">Reference proteome</keyword>
<dbReference type="InterPro" id="IPR010971">
    <property type="entry name" value="UbiH/COQ6"/>
</dbReference>
<dbReference type="PRINTS" id="PR00420">
    <property type="entry name" value="RNGMNOXGNASE"/>
</dbReference>
<feature type="transmembrane region" description="Helical" evidence="8">
    <location>
        <begin position="6"/>
        <end position="26"/>
    </location>
</feature>
<protein>
    <submittedName>
        <fullName evidence="10">2-octaprenylphenol hydroxylase</fullName>
        <ecNumber evidence="10">1.14.13.-</ecNumber>
    </submittedName>
</protein>
<evidence type="ECO:0000313" key="10">
    <source>
        <dbReference type="EMBL" id="KXW57559.1"/>
    </source>
</evidence>
<dbReference type="RefSeq" id="WP_062188341.1">
    <property type="nucleotide sequence ID" value="NZ_CP149475.1"/>
</dbReference>
<dbReference type="GO" id="GO:0006744">
    <property type="term" value="P:ubiquinone biosynthetic process"/>
    <property type="evidence" value="ECO:0007669"/>
    <property type="project" value="UniProtKB-UniPathway"/>
</dbReference>
<keyword evidence="8" id="KW-0812">Transmembrane</keyword>
<dbReference type="GO" id="GO:0016705">
    <property type="term" value="F:oxidoreductase activity, acting on paired donors, with incorporation or reduction of molecular oxygen"/>
    <property type="evidence" value="ECO:0007669"/>
    <property type="project" value="InterPro"/>
</dbReference>
<evidence type="ECO:0000256" key="5">
    <source>
        <dbReference type="ARBA" id="ARBA00022827"/>
    </source>
</evidence>
<dbReference type="GO" id="GO:0071949">
    <property type="term" value="F:FAD binding"/>
    <property type="evidence" value="ECO:0007669"/>
    <property type="project" value="InterPro"/>
</dbReference>
<evidence type="ECO:0000313" key="11">
    <source>
        <dbReference type="Proteomes" id="UP000075653"/>
    </source>
</evidence>
<evidence type="ECO:0000256" key="6">
    <source>
        <dbReference type="ARBA" id="ARBA00023002"/>
    </source>
</evidence>
<feature type="domain" description="FAD-binding" evidence="9">
    <location>
        <begin position="9"/>
        <end position="39"/>
    </location>
</feature>
<keyword evidence="8" id="KW-0472">Membrane</keyword>
<dbReference type="SUPFAM" id="SSF51905">
    <property type="entry name" value="FAD/NAD(P)-binding domain"/>
    <property type="match status" value="1"/>
</dbReference>
<dbReference type="EMBL" id="LRRD01000050">
    <property type="protein sequence ID" value="KXW57559.1"/>
    <property type="molecule type" value="Genomic_DNA"/>
</dbReference>
<evidence type="ECO:0000256" key="2">
    <source>
        <dbReference type="ARBA" id="ARBA00004749"/>
    </source>
</evidence>
<dbReference type="Pfam" id="PF01494">
    <property type="entry name" value="FAD_binding_3"/>
    <property type="match status" value="2"/>
</dbReference>
<evidence type="ECO:0000256" key="4">
    <source>
        <dbReference type="ARBA" id="ARBA00022630"/>
    </source>
</evidence>
<proteinExistence type="inferred from homology"/>
<evidence type="ECO:0000256" key="8">
    <source>
        <dbReference type="SAM" id="Phobius"/>
    </source>
</evidence>
<dbReference type="Proteomes" id="UP000075653">
    <property type="component" value="Unassembled WGS sequence"/>
</dbReference>
<dbReference type="PANTHER" id="PTHR43876:SF7">
    <property type="entry name" value="UBIQUINONE BIOSYNTHESIS MONOOXYGENASE COQ6, MITOCHONDRIAL"/>
    <property type="match status" value="1"/>
</dbReference>
<dbReference type="Gene3D" id="3.50.50.60">
    <property type="entry name" value="FAD/NAD(P)-binding domain"/>
    <property type="match status" value="2"/>
</dbReference>
<organism evidence="10 11">
    <name type="scientific">Ferrovum myxofaciens</name>
    <dbReference type="NCBI Taxonomy" id="416213"/>
    <lineage>
        <taxon>Bacteria</taxon>
        <taxon>Pseudomonadati</taxon>
        <taxon>Pseudomonadota</taxon>
        <taxon>Betaproteobacteria</taxon>
        <taxon>Ferrovales</taxon>
        <taxon>Ferrovaceae</taxon>
        <taxon>Ferrovum</taxon>
    </lineage>
</organism>
<dbReference type="GO" id="GO:0004497">
    <property type="term" value="F:monooxygenase activity"/>
    <property type="evidence" value="ECO:0007669"/>
    <property type="project" value="UniProtKB-KW"/>
</dbReference>
<dbReference type="PANTHER" id="PTHR43876">
    <property type="entry name" value="UBIQUINONE BIOSYNTHESIS MONOOXYGENASE COQ6, MITOCHONDRIAL"/>
    <property type="match status" value="1"/>
</dbReference>
<keyword evidence="6 10" id="KW-0560">Oxidoreductase</keyword>
<dbReference type="EC" id="1.14.13.-" evidence="10"/>